<gene>
    <name evidence="2" type="ORF">GJA_2016</name>
</gene>
<dbReference type="STRING" id="1349767.GJA_2016"/>
<dbReference type="Pfam" id="PF10106">
    <property type="entry name" value="DUF2345"/>
    <property type="match status" value="1"/>
</dbReference>
<evidence type="ECO:0000313" key="3">
    <source>
        <dbReference type="Proteomes" id="UP000027604"/>
    </source>
</evidence>
<dbReference type="HOGENOM" id="CLU_2130096_0_0_4"/>
<name>W0V5W0_9BURK</name>
<accession>W0V5W0</accession>
<dbReference type="Proteomes" id="UP000027604">
    <property type="component" value="Chromosome I"/>
</dbReference>
<sequence>MLLTAQGAYLKLEGGNIEIHGPGKMEFKSSMRDLTGPLNIPNIEIANKIYEINIKRDLKIEYVDADGNFLKNEPITLNFLNKQPTLLTLDKEGTATIKNAPLGPFRAEQSKRK</sequence>
<protein>
    <submittedName>
        <fullName evidence="2">Rhs element Vgr domain protein</fullName>
    </submittedName>
</protein>
<organism evidence="2 3">
    <name type="scientific">Janthinobacterium agaricidamnosum NBRC 102515 = DSM 9628</name>
    <dbReference type="NCBI Taxonomy" id="1349767"/>
    <lineage>
        <taxon>Bacteria</taxon>
        <taxon>Pseudomonadati</taxon>
        <taxon>Pseudomonadota</taxon>
        <taxon>Betaproteobacteria</taxon>
        <taxon>Burkholderiales</taxon>
        <taxon>Oxalobacteraceae</taxon>
        <taxon>Janthinobacterium</taxon>
    </lineage>
</organism>
<dbReference type="AlphaFoldDB" id="W0V5W0"/>
<reference evidence="2 3" key="1">
    <citation type="journal article" date="2015" name="Genome Announc.">
        <title>Genome Sequence of Mushroom Soft-Rot Pathogen Janthinobacterium agaricidamnosum.</title>
        <authorList>
            <person name="Graupner K."/>
            <person name="Lackner G."/>
            <person name="Hertweck C."/>
        </authorList>
    </citation>
    <scope>NUCLEOTIDE SEQUENCE [LARGE SCALE GENOMIC DNA]</scope>
    <source>
        <strain evidence="3">NBRC 102515 / DSM 9628</strain>
    </source>
</reference>
<evidence type="ECO:0000313" key="2">
    <source>
        <dbReference type="EMBL" id="CDG82652.1"/>
    </source>
</evidence>
<dbReference type="InterPro" id="IPR018769">
    <property type="entry name" value="VgrG2_DUF2345"/>
</dbReference>
<dbReference type="EMBL" id="HG322949">
    <property type="protein sequence ID" value="CDG82652.1"/>
    <property type="molecule type" value="Genomic_DNA"/>
</dbReference>
<evidence type="ECO:0000259" key="1">
    <source>
        <dbReference type="Pfam" id="PF10106"/>
    </source>
</evidence>
<proteinExistence type="predicted"/>
<dbReference type="KEGG" id="jag:GJA_2016"/>
<keyword evidence="3" id="KW-1185">Reference proteome</keyword>
<feature type="domain" description="DUF2345" evidence="1">
    <location>
        <begin position="2"/>
        <end position="37"/>
    </location>
</feature>